<accession>A0A485LXF5</accession>
<reference evidence="1" key="1">
    <citation type="submission" date="2019-03" db="EMBL/GenBank/DDBJ databases">
        <authorList>
            <person name="Hao L."/>
        </authorList>
    </citation>
    <scope>NUCLEOTIDE SEQUENCE</scope>
</reference>
<proteinExistence type="predicted"/>
<dbReference type="EMBL" id="CAADRM010000079">
    <property type="protein sequence ID" value="VFU13321.1"/>
    <property type="molecule type" value="Genomic_DNA"/>
</dbReference>
<evidence type="ECO:0000313" key="1">
    <source>
        <dbReference type="EMBL" id="VFU13321.1"/>
    </source>
</evidence>
<sequence>MTEKDIEVQDYCFNSTAFNTRIYDLLNAGAARTPRHVLLEGWDLPEGTDFEPYVPCGAPEIITGVFHISWDEPEETFEIPLADITIDGDPDDWEGIEAFQTAGETVFKIARDLEGDVLYLCLQTGYEPSSGNEWHSRAWLSMQYGFPWYYYGMYYDSVGVDLFLEKYPGDSEMDYYALCYGYDTLTIIDPPTLFSGGDTGFEMSLNGFSRLVKKGSLNIVRVWCNGDSNGGSIKLLPEAEE</sequence>
<gene>
    <name evidence="1" type="ORF">SCFA_180009</name>
</gene>
<protein>
    <submittedName>
        <fullName evidence="1">Uncharacterized protein</fullName>
    </submittedName>
</protein>
<name>A0A485LXF5_9ZZZZ</name>
<organism evidence="1">
    <name type="scientific">anaerobic digester metagenome</name>
    <dbReference type="NCBI Taxonomy" id="1263854"/>
    <lineage>
        <taxon>unclassified sequences</taxon>
        <taxon>metagenomes</taxon>
        <taxon>ecological metagenomes</taxon>
    </lineage>
</organism>
<dbReference type="AlphaFoldDB" id="A0A485LXF5"/>